<dbReference type="PANTHER" id="PTHR31286:SF132">
    <property type="entry name" value="DUF4283 DOMAIN-CONTAINING PROTEIN"/>
    <property type="match status" value="1"/>
</dbReference>
<reference evidence="3 4" key="1">
    <citation type="submission" date="2020-02" db="EMBL/GenBank/DDBJ databases">
        <authorList>
            <person name="Ma Q."/>
            <person name="Huang Y."/>
            <person name="Song X."/>
            <person name="Pei D."/>
        </authorList>
    </citation>
    <scope>NUCLEOTIDE SEQUENCE [LARGE SCALE GENOMIC DNA]</scope>
    <source>
        <strain evidence="3">Sxm20200214</strain>
        <tissue evidence="3">Leaf</tissue>
    </source>
</reference>
<gene>
    <name evidence="3" type="ORF">Bca52824_048045</name>
</gene>
<evidence type="ECO:0000256" key="1">
    <source>
        <dbReference type="SAM" id="MobiDB-lite"/>
    </source>
</evidence>
<accession>A0A8X7UTW9</accession>
<feature type="domain" description="DUF4283" evidence="2">
    <location>
        <begin position="36"/>
        <end position="118"/>
    </location>
</feature>
<feature type="compositionally biased region" description="Basic and acidic residues" evidence="1">
    <location>
        <begin position="243"/>
        <end position="252"/>
    </location>
</feature>
<dbReference type="PANTHER" id="PTHR31286">
    <property type="entry name" value="GLYCINE-RICH CELL WALL STRUCTURAL PROTEIN 1.8-LIKE"/>
    <property type="match status" value="1"/>
</dbReference>
<keyword evidence="4" id="KW-1185">Reference proteome</keyword>
<dbReference type="AlphaFoldDB" id="A0A8X7UTW9"/>
<feature type="compositionally biased region" description="Basic and acidic residues" evidence="1">
    <location>
        <begin position="259"/>
        <end position="372"/>
    </location>
</feature>
<organism evidence="3 4">
    <name type="scientific">Brassica carinata</name>
    <name type="common">Ethiopian mustard</name>
    <name type="synonym">Abyssinian cabbage</name>
    <dbReference type="NCBI Taxonomy" id="52824"/>
    <lineage>
        <taxon>Eukaryota</taxon>
        <taxon>Viridiplantae</taxon>
        <taxon>Streptophyta</taxon>
        <taxon>Embryophyta</taxon>
        <taxon>Tracheophyta</taxon>
        <taxon>Spermatophyta</taxon>
        <taxon>Magnoliopsida</taxon>
        <taxon>eudicotyledons</taxon>
        <taxon>Gunneridae</taxon>
        <taxon>Pentapetalae</taxon>
        <taxon>rosids</taxon>
        <taxon>malvids</taxon>
        <taxon>Brassicales</taxon>
        <taxon>Brassicaceae</taxon>
        <taxon>Brassiceae</taxon>
        <taxon>Brassica</taxon>
    </lineage>
</organism>
<proteinExistence type="predicted"/>
<feature type="compositionally biased region" description="Basic and acidic residues" evidence="1">
    <location>
        <begin position="220"/>
        <end position="236"/>
    </location>
</feature>
<dbReference type="Proteomes" id="UP000886595">
    <property type="component" value="Unassembled WGS sequence"/>
</dbReference>
<dbReference type="InterPro" id="IPR040256">
    <property type="entry name" value="At4g02000-like"/>
</dbReference>
<evidence type="ECO:0000259" key="2">
    <source>
        <dbReference type="Pfam" id="PF14111"/>
    </source>
</evidence>
<evidence type="ECO:0000313" key="4">
    <source>
        <dbReference type="Proteomes" id="UP000886595"/>
    </source>
</evidence>
<dbReference type="Pfam" id="PF14111">
    <property type="entry name" value="DUF4283"/>
    <property type="match status" value="1"/>
</dbReference>
<sequence>MSTTLSNLHGNLTQEQEEEVDDLVILPNVDNSELIAQFKLSLVGRIFNTERRSVKALISLLPRPNIWDVEGRVRGLDLGNHRFQFDFESEADLVKVLNKRPCHFNKWAFALERWIPHVGDTFPNTMTFWISVSGIPTHFWMDPIFDSLGGRLGNVGLIDARAAKVQVEINMDRPLRFALRAQLPTGEIVPVKLVYSNLHRYCRHCRHVSHEVESCPQLSEAERTEKSSRLEEDRDLPNFNRIDAQRKGETSKRPLPQQFKDRRSGEDTHRDTRDSVWKRIDSRYDPRVDPRPSSKYDHRHDSKPVDRQRDPPIRDSYNKRRYDESFLSSKQREASRRERDKGKDREISPSKIDTRDLAKEFTREPLAELGLH</sequence>
<comment type="caution">
    <text evidence="3">The sequence shown here is derived from an EMBL/GenBank/DDBJ whole genome shotgun (WGS) entry which is preliminary data.</text>
</comment>
<protein>
    <recommendedName>
        <fullName evidence="2">DUF4283 domain-containing protein</fullName>
    </recommendedName>
</protein>
<feature type="region of interest" description="Disordered" evidence="1">
    <location>
        <begin position="213"/>
        <end position="372"/>
    </location>
</feature>
<name>A0A8X7UTW9_BRACI</name>
<dbReference type="OrthoDB" id="1108329at2759"/>
<dbReference type="InterPro" id="IPR025558">
    <property type="entry name" value="DUF4283"/>
</dbReference>
<dbReference type="EMBL" id="JAAMPC010000010">
    <property type="protein sequence ID" value="KAG2288441.1"/>
    <property type="molecule type" value="Genomic_DNA"/>
</dbReference>
<evidence type="ECO:0000313" key="3">
    <source>
        <dbReference type="EMBL" id="KAG2288441.1"/>
    </source>
</evidence>